<dbReference type="InterPro" id="IPR036259">
    <property type="entry name" value="MFS_trans_sf"/>
</dbReference>
<feature type="transmembrane region" description="Helical" evidence="6">
    <location>
        <begin position="148"/>
        <end position="169"/>
    </location>
</feature>
<dbReference type="GO" id="GO:0005886">
    <property type="term" value="C:plasma membrane"/>
    <property type="evidence" value="ECO:0007669"/>
    <property type="project" value="TreeGrafter"/>
</dbReference>
<accession>A0A2V1D3T7</accession>
<evidence type="ECO:0000313" key="9">
    <source>
        <dbReference type="Proteomes" id="UP000244855"/>
    </source>
</evidence>
<evidence type="ECO:0000256" key="1">
    <source>
        <dbReference type="ARBA" id="ARBA00004141"/>
    </source>
</evidence>
<feature type="transmembrane region" description="Helical" evidence="6">
    <location>
        <begin position="91"/>
        <end position="112"/>
    </location>
</feature>
<comment type="subcellular location">
    <subcellularLocation>
        <location evidence="1">Membrane</location>
        <topology evidence="1">Multi-pass membrane protein</topology>
    </subcellularLocation>
</comment>
<feature type="transmembrane region" description="Helical" evidence="6">
    <location>
        <begin position="207"/>
        <end position="230"/>
    </location>
</feature>
<dbReference type="GO" id="GO:0022857">
    <property type="term" value="F:transmembrane transporter activity"/>
    <property type="evidence" value="ECO:0007669"/>
    <property type="project" value="InterPro"/>
</dbReference>
<dbReference type="Gene3D" id="1.20.1250.20">
    <property type="entry name" value="MFS general substrate transporter like domains"/>
    <property type="match status" value="1"/>
</dbReference>
<dbReference type="PANTHER" id="PTHR23501:SF198">
    <property type="entry name" value="AZOLE RESISTANCE PROTEIN 1-RELATED"/>
    <property type="match status" value="1"/>
</dbReference>
<proteinExistence type="predicted"/>
<evidence type="ECO:0000259" key="7">
    <source>
        <dbReference type="PROSITE" id="PS50850"/>
    </source>
</evidence>
<feature type="transmembrane region" description="Helical" evidence="6">
    <location>
        <begin position="51"/>
        <end position="79"/>
    </location>
</feature>
<feature type="region of interest" description="Disordered" evidence="5">
    <location>
        <begin position="1"/>
        <end position="44"/>
    </location>
</feature>
<dbReference type="SUPFAM" id="SSF103473">
    <property type="entry name" value="MFS general substrate transporter"/>
    <property type="match status" value="1"/>
</dbReference>
<feature type="transmembrane region" description="Helical" evidence="6">
    <location>
        <begin position="510"/>
        <end position="531"/>
    </location>
</feature>
<feature type="compositionally biased region" description="Polar residues" evidence="5">
    <location>
        <begin position="22"/>
        <end position="36"/>
    </location>
</feature>
<keyword evidence="9" id="KW-1185">Reference proteome</keyword>
<dbReference type="InterPro" id="IPR020846">
    <property type="entry name" value="MFS_dom"/>
</dbReference>
<feature type="compositionally biased region" description="Low complexity" evidence="5">
    <location>
        <begin position="9"/>
        <end position="21"/>
    </location>
</feature>
<feature type="transmembrane region" description="Helical" evidence="6">
    <location>
        <begin position="118"/>
        <end position="136"/>
    </location>
</feature>
<keyword evidence="4 6" id="KW-0472">Membrane</keyword>
<keyword evidence="2 6" id="KW-0812">Transmembrane</keyword>
<feature type="transmembrane region" description="Helical" evidence="6">
    <location>
        <begin position="448"/>
        <end position="467"/>
    </location>
</feature>
<dbReference type="AlphaFoldDB" id="A0A2V1D3T7"/>
<feature type="transmembrane region" description="Helical" evidence="6">
    <location>
        <begin position="317"/>
        <end position="341"/>
    </location>
</feature>
<gene>
    <name evidence="8" type="ORF">DM02DRAFT_698728</name>
</gene>
<name>A0A2V1D3T7_9PLEO</name>
<reference evidence="8 9" key="1">
    <citation type="journal article" date="2018" name="Sci. Rep.">
        <title>Comparative genomics provides insights into the lifestyle and reveals functional heterogeneity of dark septate endophytic fungi.</title>
        <authorList>
            <person name="Knapp D.G."/>
            <person name="Nemeth J.B."/>
            <person name="Barry K."/>
            <person name="Hainaut M."/>
            <person name="Henrissat B."/>
            <person name="Johnson J."/>
            <person name="Kuo A."/>
            <person name="Lim J.H.P."/>
            <person name="Lipzen A."/>
            <person name="Nolan M."/>
            <person name="Ohm R.A."/>
            <person name="Tamas L."/>
            <person name="Grigoriev I.V."/>
            <person name="Spatafora J.W."/>
            <person name="Nagy L.G."/>
            <person name="Kovacs G.M."/>
        </authorList>
    </citation>
    <scope>NUCLEOTIDE SEQUENCE [LARGE SCALE GENOMIC DNA]</scope>
    <source>
        <strain evidence="8 9">DSE2036</strain>
    </source>
</reference>
<feature type="transmembrane region" description="Helical" evidence="6">
    <location>
        <begin position="388"/>
        <end position="406"/>
    </location>
</feature>
<evidence type="ECO:0000256" key="4">
    <source>
        <dbReference type="ARBA" id="ARBA00023136"/>
    </source>
</evidence>
<dbReference type="Proteomes" id="UP000244855">
    <property type="component" value="Unassembled WGS sequence"/>
</dbReference>
<organism evidence="8 9">
    <name type="scientific">Periconia macrospinosa</name>
    <dbReference type="NCBI Taxonomy" id="97972"/>
    <lineage>
        <taxon>Eukaryota</taxon>
        <taxon>Fungi</taxon>
        <taxon>Dikarya</taxon>
        <taxon>Ascomycota</taxon>
        <taxon>Pezizomycotina</taxon>
        <taxon>Dothideomycetes</taxon>
        <taxon>Pleosporomycetidae</taxon>
        <taxon>Pleosporales</taxon>
        <taxon>Massarineae</taxon>
        <taxon>Periconiaceae</taxon>
        <taxon>Periconia</taxon>
    </lineage>
</organism>
<keyword evidence="3 6" id="KW-1133">Transmembrane helix</keyword>
<feature type="transmembrane region" description="Helical" evidence="6">
    <location>
        <begin position="418"/>
        <end position="441"/>
    </location>
</feature>
<evidence type="ECO:0000256" key="2">
    <source>
        <dbReference type="ARBA" id="ARBA00022692"/>
    </source>
</evidence>
<evidence type="ECO:0000313" key="8">
    <source>
        <dbReference type="EMBL" id="PVH92707.1"/>
    </source>
</evidence>
<evidence type="ECO:0000256" key="3">
    <source>
        <dbReference type="ARBA" id="ARBA00022989"/>
    </source>
</evidence>
<feature type="transmembrane region" description="Helical" evidence="6">
    <location>
        <begin position="361"/>
        <end position="381"/>
    </location>
</feature>
<protein>
    <submittedName>
        <fullName evidence="8">MFS general substrate transporter</fullName>
    </submittedName>
</protein>
<sequence length="553" mass="58084">MASKELPSEAELAAAQDGAQASTCETKGKVSQTSQTRSDHSPEEKPPVVRLFTLVLGMALALFICAFDGSVIPTLLPTLAKDFKTVQDTGWYGSAFLFAMGAAQPALGKIYGEFSVRITYVVSAVIFAVGSILCALSKSSGMFIASRALAGLGSGGMTTGTTIISYHVLPERLFPLCNGLVGAFEASATIVGPIIGGTMADGIGWEWVFWINLPVSAIAITLVVVLYPGLKRFDHAPMNPNSPASTMREKFERLELVGGILLAGSILMLLFGVHDAGGSSTARTIGLLVGSGVLLLITVCHQHFLKDKATYPTRLFLNRYFVAPLLYGFFMKGSEAVVYYLLPVWFQTVKCSSAGTAAVQLLPSLIALIVASIITGIGASATRRIAPFMVTGAVIASAGALLLHYLDPDAGSPKWIGYQVAYGFGCGIGLQLSLVGVQTALNAKDVPFGSSVAILSRILGSAIFIFVGQKVYLDRLGTLANADELSPCESVVPSQLRAVLSTYNEATAKGMIVAVVLIFAAIPSAIGVNWARLESSKSQSAEKDDSESGSASK</sequence>
<evidence type="ECO:0000256" key="5">
    <source>
        <dbReference type="SAM" id="MobiDB-lite"/>
    </source>
</evidence>
<feature type="domain" description="Major facilitator superfamily (MFS) profile" evidence="7">
    <location>
        <begin position="54"/>
        <end position="553"/>
    </location>
</feature>
<dbReference type="PROSITE" id="PS50850">
    <property type="entry name" value="MFS"/>
    <property type="match status" value="1"/>
</dbReference>
<dbReference type="PANTHER" id="PTHR23501">
    <property type="entry name" value="MAJOR FACILITATOR SUPERFAMILY"/>
    <property type="match status" value="1"/>
</dbReference>
<dbReference type="InterPro" id="IPR011701">
    <property type="entry name" value="MFS"/>
</dbReference>
<dbReference type="Pfam" id="PF07690">
    <property type="entry name" value="MFS_1"/>
    <property type="match status" value="1"/>
</dbReference>
<evidence type="ECO:0000256" key="6">
    <source>
        <dbReference type="SAM" id="Phobius"/>
    </source>
</evidence>
<feature type="transmembrane region" description="Helical" evidence="6">
    <location>
        <begin position="285"/>
        <end position="305"/>
    </location>
</feature>
<dbReference type="EMBL" id="KZ805655">
    <property type="protein sequence ID" value="PVH92707.1"/>
    <property type="molecule type" value="Genomic_DNA"/>
</dbReference>
<feature type="transmembrane region" description="Helical" evidence="6">
    <location>
        <begin position="251"/>
        <end position="273"/>
    </location>
</feature>
<dbReference type="OrthoDB" id="3437016at2759"/>